<dbReference type="PANTHER" id="PTHR11750">
    <property type="entry name" value="PROTEIN N-TERMINAL AMIDASE"/>
    <property type="match status" value="1"/>
</dbReference>
<accession>A0A2T7A6K0</accession>
<dbReference type="GO" id="GO:0070773">
    <property type="term" value="F:protein-N-terminal glutamine amidohydrolase activity"/>
    <property type="evidence" value="ECO:0007669"/>
    <property type="project" value="InterPro"/>
</dbReference>
<name>A0A2T7A6K0_TUBBO</name>
<dbReference type="InterPro" id="IPR003010">
    <property type="entry name" value="C-N_Hydrolase"/>
</dbReference>
<proteinExistence type="predicted"/>
<gene>
    <name evidence="2" type="ORF">B9Z19DRAFT_163832</name>
</gene>
<dbReference type="InterPro" id="IPR036526">
    <property type="entry name" value="C-N_Hydrolase_sf"/>
</dbReference>
<dbReference type="Proteomes" id="UP000244722">
    <property type="component" value="Unassembled WGS sequence"/>
</dbReference>
<dbReference type="InterPro" id="IPR039703">
    <property type="entry name" value="Nta1"/>
</dbReference>
<keyword evidence="2" id="KW-0378">Hydrolase</keyword>
<dbReference type="PANTHER" id="PTHR11750:SF26">
    <property type="entry name" value="PROTEIN N-TERMINAL AMIDASE"/>
    <property type="match status" value="1"/>
</dbReference>
<dbReference type="Pfam" id="PF00795">
    <property type="entry name" value="CN_hydrolase"/>
    <property type="match status" value="1"/>
</dbReference>
<dbReference type="EMBL" id="NESQ01000015">
    <property type="protein sequence ID" value="PUU83338.1"/>
    <property type="molecule type" value="Genomic_DNA"/>
</dbReference>
<dbReference type="OrthoDB" id="201515at2759"/>
<dbReference type="SUPFAM" id="SSF56317">
    <property type="entry name" value="Carbon-nitrogen hydrolase"/>
    <property type="match status" value="1"/>
</dbReference>
<organism evidence="2 3">
    <name type="scientific">Tuber borchii</name>
    <name type="common">White truffle</name>
    <dbReference type="NCBI Taxonomy" id="42251"/>
    <lineage>
        <taxon>Eukaryota</taxon>
        <taxon>Fungi</taxon>
        <taxon>Dikarya</taxon>
        <taxon>Ascomycota</taxon>
        <taxon>Pezizomycotina</taxon>
        <taxon>Pezizomycetes</taxon>
        <taxon>Pezizales</taxon>
        <taxon>Tuberaceae</taxon>
        <taxon>Tuber</taxon>
    </lineage>
</organism>
<comment type="caution">
    <text evidence="2">The sequence shown here is derived from an EMBL/GenBank/DDBJ whole genome shotgun (WGS) entry which is preliminary data.</text>
</comment>
<dbReference type="AlphaFoldDB" id="A0A2T7A6K0"/>
<dbReference type="PROSITE" id="PS50263">
    <property type="entry name" value="CN_HYDROLASE"/>
    <property type="match status" value="1"/>
</dbReference>
<keyword evidence="3" id="KW-1185">Reference proteome</keyword>
<dbReference type="STRING" id="42251.A0A2T7A6K0"/>
<protein>
    <submittedName>
        <fullName evidence="2">Carbon-nitrogen hydrolase</fullName>
    </submittedName>
</protein>
<dbReference type="GO" id="GO:0008418">
    <property type="term" value="F:protein-N-terminal asparagine amidohydrolase activity"/>
    <property type="evidence" value="ECO:0007669"/>
    <property type="project" value="InterPro"/>
</dbReference>
<dbReference type="Gene3D" id="3.60.110.10">
    <property type="entry name" value="Carbon-nitrogen hydrolase"/>
    <property type="match status" value="1"/>
</dbReference>
<feature type="domain" description="CN hydrolase" evidence="1">
    <location>
        <begin position="5"/>
        <end position="289"/>
    </location>
</feature>
<sequence>MSPAMRIACLQFNPQLGNIAHNLKRAETIISRAEIQDIDLLVLPEMAFSGYNFNSVNEINSHLEPTAAGPSTVWARSTARRLGCYVALGYPECCAHPASSPLGSMSRYNSAVLVSPKGNVLVNYRKHFLFATDELWAEEGREGFFSGDLPDGLGRLAMGICMDLNPRRFEAPFEKYEFAHHILDSKADIAIMPMAWLTSQPAESLVDQAQVPDAGTLRYWIQRLQPVLDQGGQGQSGETIFVACNRTGTEGDACYAGTSAIVGVSKGNVKVYGRLGRGTEGLLVCDVPAPGKDSATKQE</sequence>
<evidence type="ECO:0000313" key="3">
    <source>
        <dbReference type="Proteomes" id="UP000244722"/>
    </source>
</evidence>
<evidence type="ECO:0000313" key="2">
    <source>
        <dbReference type="EMBL" id="PUU83338.1"/>
    </source>
</evidence>
<dbReference type="GO" id="GO:0030163">
    <property type="term" value="P:protein catabolic process"/>
    <property type="evidence" value="ECO:0007669"/>
    <property type="project" value="TreeGrafter"/>
</dbReference>
<reference evidence="2 3" key="1">
    <citation type="submission" date="2017-04" db="EMBL/GenBank/DDBJ databases">
        <title>Draft genome sequence of Tuber borchii Vittad., a whitish edible truffle.</title>
        <authorList>
            <consortium name="DOE Joint Genome Institute"/>
            <person name="Murat C."/>
            <person name="Kuo A."/>
            <person name="Barry K.W."/>
            <person name="Clum A."/>
            <person name="Dockter R.B."/>
            <person name="Fauchery L."/>
            <person name="Iotti M."/>
            <person name="Kohler A."/>
            <person name="Labutti K."/>
            <person name="Lindquist E.A."/>
            <person name="Lipzen A."/>
            <person name="Ohm R.A."/>
            <person name="Wang M."/>
            <person name="Grigoriev I.V."/>
            <person name="Zambonelli A."/>
            <person name="Martin F.M."/>
        </authorList>
    </citation>
    <scope>NUCLEOTIDE SEQUENCE [LARGE SCALE GENOMIC DNA]</scope>
    <source>
        <strain evidence="2 3">Tbo3840</strain>
    </source>
</reference>
<evidence type="ECO:0000259" key="1">
    <source>
        <dbReference type="PROSITE" id="PS50263"/>
    </source>
</evidence>